<evidence type="ECO:0000313" key="5">
    <source>
        <dbReference type="Proteomes" id="UP000178109"/>
    </source>
</evidence>
<feature type="region of interest" description="Disordered" evidence="1">
    <location>
        <begin position="231"/>
        <end position="331"/>
    </location>
</feature>
<evidence type="ECO:0000256" key="3">
    <source>
        <dbReference type="SAM" id="SignalP"/>
    </source>
</evidence>
<dbReference type="EMBL" id="MHKO01000019">
    <property type="protein sequence ID" value="OGY92561.1"/>
    <property type="molecule type" value="Genomic_DNA"/>
</dbReference>
<comment type="caution">
    <text evidence="4">The sequence shown here is derived from an EMBL/GenBank/DDBJ whole genome shotgun (WGS) entry which is preliminary data.</text>
</comment>
<feature type="compositionally biased region" description="Basic and acidic residues" evidence="1">
    <location>
        <begin position="255"/>
        <end position="278"/>
    </location>
</feature>
<evidence type="ECO:0008006" key="6">
    <source>
        <dbReference type="Google" id="ProtNLM"/>
    </source>
</evidence>
<feature type="transmembrane region" description="Helical" evidence="2">
    <location>
        <begin position="349"/>
        <end position="368"/>
    </location>
</feature>
<gene>
    <name evidence="4" type="ORF">A3H70_00685</name>
</gene>
<keyword evidence="3" id="KW-0732">Signal</keyword>
<organism evidence="4 5">
    <name type="scientific">Candidatus Komeilibacteria bacterium RIFCSPLOWO2_02_FULL_48_11</name>
    <dbReference type="NCBI Taxonomy" id="1798553"/>
    <lineage>
        <taxon>Bacteria</taxon>
        <taxon>Candidatus Komeiliibacteriota</taxon>
    </lineage>
</organism>
<accession>A0A1G2BTX8</accession>
<feature type="chain" id="PRO_5009582163" description="Bacterial Ig-like domain-containing protein" evidence="3">
    <location>
        <begin position="37"/>
        <end position="413"/>
    </location>
</feature>
<proteinExistence type="predicted"/>
<dbReference type="Proteomes" id="UP000178109">
    <property type="component" value="Unassembled WGS sequence"/>
</dbReference>
<feature type="signal peptide" evidence="3">
    <location>
        <begin position="1"/>
        <end position="36"/>
    </location>
</feature>
<name>A0A1G2BTX8_9BACT</name>
<reference evidence="4 5" key="1">
    <citation type="journal article" date="2016" name="Nat. Commun.">
        <title>Thousands of microbial genomes shed light on interconnected biogeochemical processes in an aquifer system.</title>
        <authorList>
            <person name="Anantharaman K."/>
            <person name="Brown C.T."/>
            <person name="Hug L.A."/>
            <person name="Sharon I."/>
            <person name="Castelle C.J."/>
            <person name="Probst A.J."/>
            <person name="Thomas B.C."/>
            <person name="Singh A."/>
            <person name="Wilkins M.J."/>
            <person name="Karaoz U."/>
            <person name="Brodie E.L."/>
            <person name="Williams K.H."/>
            <person name="Hubbard S.S."/>
            <person name="Banfield J.F."/>
        </authorList>
    </citation>
    <scope>NUCLEOTIDE SEQUENCE [LARGE SCALE GENOMIC DNA]</scope>
</reference>
<dbReference type="AlphaFoldDB" id="A0A1G2BTX8"/>
<sequence>MAIFADLLSKTRLSAWFLAAFFALLAAFGSMAPASAAVLPLPAPTLLRPADGAILGQDKAWVGGLVKNNLLVIILVDGKEYKQTVKTRSHSSGNATFGVNLSKLSLGEHAVTAITKDKKGKVSAESNALMIVIKSPTSIPTLRRPVVNADSGIERPFIIGNIQNGLEVGIIIDGKLQTIFTPKPSTTKITSFAWQPKERLSLGKHLIEAFASDKGKLSNHDQIFWPVGEAKASSAPEPKKDVSVAEPATPLVKVSDNKPENKDEAQKLTMRQELKSPEKPVIPDAVAPVEPVADDSQGKIESNNEPEKKITQAPEFEPIQGEVKEVSPGAVVRETTDKTENGFKFNNSLIVGITILAFLLLSMVVWYVQERRDKLGEKVAGLFREDEGSGLPPSTTEPKKDYSDLPPPPPPMF</sequence>
<keyword evidence="2" id="KW-0472">Membrane</keyword>
<evidence type="ECO:0000256" key="1">
    <source>
        <dbReference type="SAM" id="MobiDB-lite"/>
    </source>
</evidence>
<keyword evidence="2" id="KW-1133">Transmembrane helix</keyword>
<evidence type="ECO:0000256" key="2">
    <source>
        <dbReference type="SAM" id="Phobius"/>
    </source>
</evidence>
<evidence type="ECO:0000313" key="4">
    <source>
        <dbReference type="EMBL" id="OGY92561.1"/>
    </source>
</evidence>
<protein>
    <recommendedName>
        <fullName evidence="6">Bacterial Ig-like domain-containing protein</fullName>
    </recommendedName>
</protein>
<dbReference type="STRING" id="1798553.A3H70_00685"/>
<keyword evidence="2" id="KW-0812">Transmembrane</keyword>
<feature type="region of interest" description="Disordered" evidence="1">
    <location>
        <begin position="383"/>
        <end position="413"/>
    </location>
</feature>